<reference evidence="4" key="2">
    <citation type="journal article" date="2022" name="Hortic Res">
        <title>The genome of Dioscorea zingiberensis sheds light on the biosynthesis, origin and evolution of the medicinally important diosgenin saponins.</title>
        <authorList>
            <person name="Li Y."/>
            <person name="Tan C."/>
            <person name="Li Z."/>
            <person name="Guo J."/>
            <person name="Li S."/>
            <person name="Chen X."/>
            <person name="Wang C."/>
            <person name="Dai X."/>
            <person name="Yang H."/>
            <person name="Song W."/>
            <person name="Hou L."/>
            <person name="Xu J."/>
            <person name="Tong Z."/>
            <person name="Xu A."/>
            <person name="Yuan X."/>
            <person name="Wang W."/>
            <person name="Yang Q."/>
            <person name="Chen L."/>
            <person name="Sun Z."/>
            <person name="Wang K."/>
            <person name="Pan B."/>
            <person name="Chen J."/>
            <person name="Bao Y."/>
            <person name="Liu F."/>
            <person name="Qi X."/>
            <person name="Gang D.R."/>
            <person name="Wen J."/>
            <person name="Li J."/>
        </authorList>
    </citation>
    <scope>NUCLEOTIDE SEQUENCE</scope>
    <source>
        <strain evidence="4">Dzin_1.0</strain>
    </source>
</reference>
<dbReference type="InterPro" id="IPR032795">
    <property type="entry name" value="DUF3741-assoc"/>
</dbReference>
<feature type="region of interest" description="Disordered" evidence="1">
    <location>
        <begin position="38"/>
        <end position="67"/>
    </location>
</feature>
<feature type="compositionally biased region" description="Basic residues" evidence="1">
    <location>
        <begin position="170"/>
        <end position="179"/>
    </location>
</feature>
<evidence type="ECO:0000313" key="4">
    <source>
        <dbReference type="EMBL" id="KAJ0962218.1"/>
    </source>
</evidence>
<dbReference type="EMBL" id="JAGGNH010000010">
    <property type="protein sequence ID" value="KAJ0962218.1"/>
    <property type="molecule type" value="Genomic_DNA"/>
</dbReference>
<feature type="domain" description="DUF3741" evidence="3">
    <location>
        <begin position="126"/>
        <end position="142"/>
    </location>
</feature>
<protein>
    <recommendedName>
        <fullName evidence="6">DUF4378 domain-containing protein</fullName>
    </recommendedName>
</protein>
<evidence type="ECO:0008006" key="6">
    <source>
        <dbReference type="Google" id="ProtNLM"/>
    </source>
</evidence>
<evidence type="ECO:0000313" key="5">
    <source>
        <dbReference type="Proteomes" id="UP001085076"/>
    </source>
</evidence>
<sequence>MGRRDWYWSRSADQKGSPGCMSGMLHFLDFHQLLFTTTNGSNPKSNTSKTPPELSPQPSNLKGLEAPRNSLELNEEEIVLIKEEYCDVPVGVQINQVPATLVTKREMGYCLEEERKSSSSQAGTPRTPSVVARLMGLEMLPEREEAPAVFSLRSMSTCSISPPAPLTRVITKKKKKKNIKHYDDDCPKHSPHSPKPLQNWNSNINGSQSLPDTPRASSPRKSWDVDSRYSTQLNKENHNPDLEPEFGSRLEGENKTHRSNNHYAREIVKQVKESIINNRRDSTLAIASDEFGIKSRRTRPCDRSHKSSKSSTPPSSPPHSIASKSSTSLDHTVKLLRPVKPTRPPPPPPSHRLDTKPSVESNKCEKKDGYEHFTKGVKKRSSTQKTQARLDDVLQPSTPSPQTERCKHKETQTIHKTLAARQHQDFELEYVRSVLEHANLMSPLATSFKMHCNYNPLDPIIFQRLELKLPPDSHSTGPLRHRWNRKLLFHLVNEIIGEHVQSRHLRTGGEPMLNSIWMQISSYPAANCQFLGDIDALVNADLPERNLRRLLLHPAVEEEAVSIVLEIEWEIVEELVGEMLLT</sequence>
<feature type="compositionally biased region" description="Low complexity" evidence="1">
    <location>
        <begin position="309"/>
        <end position="328"/>
    </location>
</feature>
<reference evidence="4" key="1">
    <citation type="submission" date="2021-03" db="EMBL/GenBank/DDBJ databases">
        <authorList>
            <person name="Li Z."/>
            <person name="Yang C."/>
        </authorList>
    </citation>
    <scope>NUCLEOTIDE SEQUENCE</scope>
    <source>
        <strain evidence="4">Dzin_1.0</strain>
        <tissue evidence="4">Leaf</tissue>
    </source>
</reference>
<evidence type="ECO:0000256" key="1">
    <source>
        <dbReference type="SAM" id="MobiDB-lite"/>
    </source>
</evidence>
<evidence type="ECO:0000259" key="2">
    <source>
        <dbReference type="Pfam" id="PF14309"/>
    </source>
</evidence>
<comment type="caution">
    <text evidence="4">The sequence shown here is derived from an EMBL/GenBank/DDBJ whole genome shotgun (WGS) entry which is preliminary data.</text>
</comment>
<feature type="compositionally biased region" description="Polar residues" evidence="1">
    <location>
        <begin position="196"/>
        <end position="220"/>
    </location>
</feature>
<dbReference type="OrthoDB" id="1939700at2759"/>
<dbReference type="Pfam" id="PF14309">
    <property type="entry name" value="DUF4378"/>
    <property type="match status" value="1"/>
</dbReference>
<feature type="compositionally biased region" description="Basic and acidic residues" evidence="1">
    <location>
        <begin position="351"/>
        <end position="374"/>
    </location>
</feature>
<dbReference type="PANTHER" id="PTHR37751">
    <property type="entry name" value="LOW PROTEIN: M-PHASE INDUCER PHOSPHATASE-LIKE PROTEIN"/>
    <property type="match status" value="1"/>
</dbReference>
<name>A0A9D5BWW2_9LILI</name>
<accession>A0A9D5BWW2</accession>
<feature type="region of interest" description="Disordered" evidence="1">
    <location>
        <begin position="295"/>
        <end position="388"/>
    </location>
</feature>
<proteinExistence type="predicted"/>
<dbReference type="InterPro" id="IPR025486">
    <property type="entry name" value="DUF4378"/>
</dbReference>
<dbReference type="PANTHER" id="PTHR37751:SF1">
    <property type="entry name" value="LOW PROTEIN: M-PHASE INDUCER PHOSPHATASE-LIKE PROTEIN"/>
    <property type="match status" value="1"/>
</dbReference>
<feature type="domain" description="DUF4378" evidence="2">
    <location>
        <begin position="427"/>
        <end position="578"/>
    </location>
</feature>
<feature type="compositionally biased region" description="Pro residues" evidence="1">
    <location>
        <begin position="341"/>
        <end position="350"/>
    </location>
</feature>
<dbReference type="Pfam" id="PF14383">
    <property type="entry name" value="VARLMGL"/>
    <property type="match status" value="1"/>
</dbReference>
<keyword evidence="5" id="KW-1185">Reference proteome</keyword>
<feature type="compositionally biased region" description="Basic and acidic residues" evidence="1">
    <location>
        <begin position="235"/>
        <end position="256"/>
    </location>
</feature>
<dbReference type="Proteomes" id="UP001085076">
    <property type="component" value="Miscellaneous, Linkage group lg10"/>
</dbReference>
<feature type="compositionally biased region" description="Polar residues" evidence="1">
    <location>
        <begin position="38"/>
        <end position="60"/>
    </location>
</feature>
<evidence type="ECO:0000259" key="3">
    <source>
        <dbReference type="Pfam" id="PF14383"/>
    </source>
</evidence>
<feature type="region of interest" description="Disordered" evidence="1">
    <location>
        <begin position="161"/>
        <end position="264"/>
    </location>
</feature>
<gene>
    <name evidence="4" type="ORF">J5N97_030046</name>
</gene>
<organism evidence="4 5">
    <name type="scientific">Dioscorea zingiberensis</name>
    <dbReference type="NCBI Taxonomy" id="325984"/>
    <lineage>
        <taxon>Eukaryota</taxon>
        <taxon>Viridiplantae</taxon>
        <taxon>Streptophyta</taxon>
        <taxon>Embryophyta</taxon>
        <taxon>Tracheophyta</taxon>
        <taxon>Spermatophyta</taxon>
        <taxon>Magnoliopsida</taxon>
        <taxon>Liliopsida</taxon>
        <taxon>Dioscoreales</taxon>
        <taxon>Dioscoreaceae</taxon>
        <taxon>Dioscorea</taxon>
    </lineage>
</organism>
<dbReference type="AlphaFoldDB" id="A0A9D5BWW2"/>